<name>A0A9N9ECA4_9GLOM</name>
<comment type="caution">
    <text evidence="2">The sequence shown here is derived from an EMBL/GenBank/DDBJ whole genome shotgun (WGS) entry which is preliminary data.</text>
</comment>
<feature type="compositionally biased region" description="Pro residues" evidence="1">
    <location>
        <begin position="1"/>
        <end position="11"/>
    </location>
</feature>
<dbReference type="OrthoDB" id="2416479at2759"/>
<dbReference type="EMBL" id="CAJVPJ010006868">
    <property type="protein sequence ID" value="CAG8671629.1"/>
    <property type="molecule type" value="Genomic_DNA"/>
</dbReference>
<feature type="non-terminal residue" evidence="2">
    <location>
        <position position="1"/>
    </location>
</feature>
<sequence>MSSPSASPPSSPASTSSTLTEERSTRTMADVIKNYKTEELIDYLRRQDLDLKESHFKIFRQEEISGRAFLNTTKEEFRSYGLKGGTVTVLVDFIEEITNQKLRSYSSYKTLDDLKEMLRKNKVNGEDITNIKQFTPVFEEIDDNNKAFNHCMDDIILKLSN</sequence>
<feature type="region of interest" description="Disordered" evidence="1">
    <location>
        <begin position="1"/>
        <end position="25"/>
    </location>
</feature>
<evidence type="ECO:0000313" key="3">
    <source>
        <dbReference type="Proteomes" id="UP000789572"/>
    </source>
</evidence>
<keyword evidence="3" id="KW-1185">Reference proteome</keyword>
<reference evidence="2" key="1">
    <citation type="submission" date="2021-06" db="EMBL/GenBank/DDBJ databases">
        <authorList>
            <person name="Kallberg Y."/>
            <person name="Tangrot J."/>
            <person name="Rosling A."/>
        </authorList>
    </citation>
    <scope>NUCLEOTIDE SEQUENCE</scope>
    <source>
        <strain evidence="2">IA702</strain>
    </source>
</reference>
<evidence type="ECO:0000256" key="1">
    <source>
        <dbReference type="SAM" id="MobiDB-lite"/>
    </source>
</evidence>
<accession>A0A9N9ECA4</accession>
<protein>
    <submittedName>
        <fullName evidence="2">11299_t:CDS:1</fullName>
    </submittedName>
</protein>
<evidence type="ECO:0000313" key="2">
    <source>
        <dbReference type="EMBL" id="CAG8671629.1"/>
    </source>
</evidence>
<dbReference type="AlphaFoldDB" id="A0A9N9ECA4"/>
<proteinExistence type="predicted"/>
<dbReference type="Gene3D" id="1.10.150.50">
    <property type="entry name" value="Transcription Factor, Ets-1"/>
    <property type="match status" value="1"/>
</dbReference>
<gene>
    <name evidence="2" type="ORF">POCULU_LOCUS11002</name>
</gene>
<organism evidence="2 3">
    <name type="scientific">Paraglomus occultum</name>
    <dbReference type="NCBI Taxonomy" id="144539"/>
    <lineage>
        <taxon>Eukaryota</taxon>
        <taxon>Fungi</taxon>
        <taxon>Fungi incertae sedis</taxon>
        <taxon>Mucoromycota</taxon>
        <taxon>Glomeromycotina</taxon>
        <taxon>Glomeromycetes</taxon>
        <taxon>Paraglomerales</taxon>
        <taxon>Paraglomeraceae</taxon>
        <taxon>Paraglomus</taxon>
    </lineage>
</organism>
<dbReference type="InterPro" id="IPR013761">
    <property type="entry name" value="SAM/pointed_sf"/>
</dbReference>
<dbReference type="Proteomes" id="UP000789572">
    <property type="component" value="Unassembled WGS sequence"/>
</dbReference>